<dbReference type="PANTHER" id="PTHR43833:SF5">
    <property type="entry name" value="TRK SYSTEM POTASSIUM UPTAKE PROTEIN TRKA"/>
    <property type="match status" value="1"/>
</dbReference>
<dbReference type="Proteomes" id="UP000298050">
    <property type="component" value="Unassembled WGS sequence"/>
</dbReference>
<dbReference type="Pfam" id="PF02254">
    <property type="entry name" value="TrkA_N"/>
    <property type="match status" value="1"/>
</dbReference>
<protein>
    <submittedName>
        <fullName evidence="6">TrkA family potassium uptake protein</fullName>
    </submittedName>
</protein>
<dbReference type="PANTHER" id="PTHR43833">
    <property type="entry name" value="POTASSIUM CHANNEL PROTEIN 2-RELATED-RELATED"/>
    <property type="match status" value="1"/>
</dbReference>
<evidence type="ECO:0000256" key="2">
    <source>
        <dbReference type="ARBA" id="ARBA00022538"/>
    </source>
</evidence>
<evidence type="ECO:0000256" key="1">
    <source>
        <dbReference type="ARBA" id="ARBA00022448"/>
    </source>
</evidence>
<evidence type="ECO:0000313" key="6">
    <source>
        <dbReference type="EMBL" id="TGD73410.1"/>
    </source>
</evidence>
<reference evidence="6 7" key="1">
    <citation type="submission" date="2019-04" db="EMBL/GenBank/DDBJ databases">
        <title>Taxonomy of novel Haliea sp. from mangrove soil of West Coast of India.</title>
        <authorList>
            <person name="Verma A."/>
            <person name="Kumar P."/>
            <person name="Krishnamurthi S."/>
        </authorList>
    </citation>
    <scope>NUCLEOTIDE SEQUENCE [LARGE SCALE GENOMIC DNA]</scope>
    <source>
        <strain evidence="6 7">SAOS-164</strain>
    </source>
</reference>
<keyword evidence="4" id="KW-0406">Ion transport</keyword>
<dbReference type="InterPro" id="IPR003148">
    <property type="entry name" value="RCK_N"/>
</dbReference>
<dbReference type="RefSeq" id="WP_135443545.1">
    <property type="nucleotide sequence ID" value="NZ_SRLE01000007.1"/>
</dbReference>
<name>A0A4Z0M1Q2_9GAMM</name>
<sequence length="218" mass="23447">MRIVFVGAGTTAVATARQLISQGHSVIVIERDAARVQELSGELDCGLIHGDGTRPDILREADTSATDVLLCMADMDQENILTSLVGQVENIPHIITKVQDPQFEKVAIALGLENIVVPSRAMARHLVDLIESQDTLEASPVVKGDARVFSFIVTPAQAGPLSALKLPSAARAVCLYREGHMEFVDAEDKLREGDEVVVLTHEAGAAELHRRLSKAPEA</sequence>
<organism evidence="6 7">
    <name type="scientific">Mangrovimicrobium sediminis</name>
    <dbReference type="NCBI Taxonomy" id="2562682"/>
    <lineage>
        <taxon>Bacteria</taxon>
        <taxon>Pseudomonadati</taxon>
        <taxon>Pseudomonadota</taxon>
        <taxon>Gammaproteobacteria</taxon>
        <taxon>Cellvibrionales</taxon>
        <taxon>Halieaceae</taxon>
        <taxon>Mangrovimicrobium</taxon>
    </lineage>
</organism>
<dbReference type="PROSITE" id="PS51201">
    <property type="entry name" value="RCK_N"/>
    <property type="match status" value="1"/>
</dbReference>
<dbReference type="Gene3D" id="3.30.70.1450">
    <property type="entry name" value="Regulator of K+ conductance, C-terminal domain"/>
    <property type="match status" value="1"/>
</dbReference>
<accession>A0A4Z0M1Q2</accession>
<keyword evidence="7" id="KW-1185">Reference proteome</keyword>
<dbReference type="AlphaFoldDB" id="A0A4Z0M1Q2"/>
<evidence type="ECO:0000256" key="3">
    <source>
        <dbReference type="ARBA" id="ARBA00022958"/>
    </source>
</evidence>
<proteinExistence type="predicted"/>
<dbReference type="OrthoDB" id="7375203at2"/>
<dbReference type="Gene3D" id="3.40.50.720">
    <property type="entry name" value="NAD(P)-binding Rossmann-like Domain"/>
    <property type="match status" value="1"/>
</dbReference>
<dbReference type="InterPro" id="IPR036721">
    <property type="entry name" value="RCK_C_sf"/>
</dbReference>
<evidence type="ECO:0000256" key="4">
    <source>
        <dbReference type="ARBA" id="ARBA00023065"/>
    </source>
</evidence>
<dbReference type="InterPro" id="IPR050721">
    <property type="entry name" value="Trk_Ktr_HKT_K-transport"/>
</dbReference>
<dbReference type="GO" id="GO:0015079">
    <property type="term" value="F:potassium ion transmembrane transporter activity"/>
    <property type="evidence" value="ECO:0007669"/>
    <property type="project" value="InterPro"/>
</dbReference>
<keyword evidence="2" id="KW-0633">Potassium transport</keyword>
<evidence type="ECO:0000259" key="5">
    <source>
        <dbReference type="PROSITE" id="PS51201"/>
    </source>
</evidence>
<keyword evidence="3" id="KW-0630">Potassium</keyword>
<gene>
    <name evidence="6" type="ORF">E4634_10270</name>
</gene>
<dbReference type="EMBL" id="SRLE01000007">
    <property type="protein sequence ID" value="TGD73410.1"/>
    <property type="molecule type" value="Genomic_DNA"/>
</dbReference>
<dbReference type="InterPro" id="IPR036291">
    <property type="entry name" value="NAD(P)-bd_dom_sf"/>
</dbReference>
<dbReference type="InterPro" id="IPR006036">
    <property type="entry name" value="K_uptake_TrkA"/>
</dbReference>
<comment type="caution">
    <text evidence="6">The sequence shown here is derived from an EMBL/GenBank/DDBJ whole genome shotgun (WGS) entry which is preliminary data.</text>
</comment>
<dbReference type="PRINTS" id="PR00335">
    <property type="entry name" value="KUPTAKETRKA"/>
</dbReference>
<feature type="domain" description="RCK N-terminal" evidence="5">
    <location>
        <begin position="1"/>
        <end position="117"/>
    </location>
</feature>
<dbReference type="GO" id="GO:0005886">
    <property type="term" value="C:plasma membrane"/>
    <property type="evidence" value="ECO:0007669"/>
    <property type="project" value="InterPro"/>
</dbReference>
<dbReference type="SUPFAM" id="SSF51735">
    <property type="entry name" value="NAD(P)-binding Rossmann-fold domains"/>
    <property type="match status" value="1"/>
</dbReference>
<evidence type="ECO:0000313" key="7">
    <source>
        <dbReference type="Proteomes" id="UP000298050"/>
    </source>
</evidence>
<keyword evidence="1" id="KW-0813">Transport</keyword>